<reference evidence="6 7" key="1">
    <citation type="submission" date="2015-04" db="EMBL/GenBank/DDBJ databases">
        <title>Complete Genome Sequence of Brevibacterium flavum ATCC 15168.</title>
        <authorList>
            <person name="Ahn J."/>
            <person name="Park G."/>
            <person name="Jeon W."/>
            <person name="Jang Y."/>
            <person name="Jang M."/>
            <person name="Lee H."/>
            <person name="Lee H."/>
        </authorList>
    </citation>
    <scope>NUCLEOTIDE SEQUENCE [LARGE SCALE GENOMIC DNA]</scope>
    <source>
        <strain evidence="6 7">ATCC 15168</strain>
    </source>
</reference>
<dbReference type="SMART" id="SM00354">
    <property type="entry name" value="HTH_LACI"/>
    <property type="match status" value="1"/>
</dbReference>
<evidence type="ECO:0000313" key="6">
    <source>
        <dbReference type="EMBL" id="AKF27838.1"/>
    </source>
</evidence>
<evidence type="ECO:0000256" key="2">
    <source>
        <dbReference type="ARBA" id="ARBA00023015"/>
    </source>
</evidence>
<dbReference type="PANTHER" id="PTHR30146:SF148">
    <property type="entry name" value="HTH-TYPE TRANSCRIPTIONAL REPRESSOR PURR-RELATED"/>
    <property type="match status" value="1"/>
</dbReference>
<organism evidence="6 7">
    <name type="scientific">[Brevibacterium] flavum</name>
    <dbReference type="NCBI Taxonomy" id="92706"/>
    <lineage>
        <taxon>Bacteria</taxon>
        <taxon>Bacillati</taxon>
        <taxon>Actinomycetota</taxon>
        <taxon>Actinomycetes</taxon>
        <taxon>Mycobacteriales</taxon>
        <taxon>Corynebacteriaceae</taxon>
        <taxon>Corynebacterium</taxon>
    </lineage>
</organism>
<proteinExistence type="predicted"/>
<dbReference type="CDD" id="cd01392">
    <property type="entry name" value="HTH_LacI"/>
    <property type="match status" value="1"/>
</dbReference>
<dbReference type="Pfam" id="PF13377">
    <property type="entry name" value="Peripla_BP_3"/>
    <property type="match status" value="1"/>
</dbReference>
<dbReference type="GO" id="GO:0003700">
    <property type="term" value="F:DNA-binding transcription factor activity"/>
    <property type="evidence" value="ECO:0007669"/>
    <property type="project" value="TreeGrafter"/>
</dbReference>
<keyword evidence="4" id="KW-0804">Transcription</keyword>
<name>A0A0F6WQW4_9CORY</name>
<keyword evidence="7" id="KW-1185">Reference proteome</keyword>
<evidence type="ECO:0000256" key="1">
    <source>
        <dbReference type="ARBA" id="ARBA00022491"/>
    </source>
</evidence>
<dbReference type="Proteomes" id="UP000034037">
    <property type="component" value="Chromosome"/>
</dbReference>
<dbReference type="AlphaFoldDB" id="A0A0F6WQW4"/>
<dbReference type="EMBL" id="CP011309">
    <property type="protein sequence ID" value="AKF27838.1"/>
    <property type="molecule type" value="Genomic_DNA"/>
</dbReference>
<evidence type="ECO:0000256" key="3">
    <source>
        <dbReference type="ARBA" id="ARBA00023125"/>
    </source>
</evidence>
<dbReference type="PANTHER" id="PTHR30146">
    <property type="entry name" value="LACI-RELATED TRANSCRIPTIONAL REPRESSOR"/>
    <property type="match status" value="1"/>
</dbReference>
<dbReference type="Gene3D" id="3.40.50.2300">
    <property type="match status" value="2"/>
</dbReference>
<evidence type="ECO:0000256" key="4">
    <source>
        <dbReference type="ARBA" id="ARBA00023163"/>
    </source>
</evidence>
<dbReference type="InterPro" id="IPR000843">
    <property type="entry name" value="HTH_LacI"/>
</dbReference>
<dbReference type="CDD" id="cd06267">
    <property type="entry name" value="PBP1_LacI_sugar_binding-like"/>
    <property type="match status" value="1"/>
</dbReference>
<dbReference type="PATRIC" id="fig|92706.3.peg.2071"/>
<dbReference type="SUPFAM" id="SSF47413">
    <property type="entry name" value="lambda repressor-like DNA-binding domains"/>
    <property type="match status" value="1"/>
</dbReference>
<evidence type="ECO:0000259" key="5">
    <source>
        <dbReference type="PROSITE" id="PS50932"/>
    </source>
</evidence>
<dbReference type="RefSeq" id="WP_034983811.1">
    <property type="nucleotide sequence ID" value="NZ_CP011309.1"/>
</dbReference>
<dbReference type="HOGENOM" id="CLU_037628_6_1_11"/>
<dbReference type="InterPro" id="IPR028082">
    <property type="entry name" value="Peripla_BP_I"/>
</dbReference>
<keyword evidence="3" id="KW-0238">DNA-binding</keyword>
<sequence>MSAKSSLKEVAELAGVGYATASRALSGKGYVSPQTREKVQAAAKELNYVPNQLAKALREHRSALVGVIVPDLSNEYYSESLQTIQQDLKAAGYQMLVAEANSVQAQDVVMESLISIQAAGIIHVPVVGSIAPEGIPMVQLTRGELGPGFPRVLCDDEAGFFQLTESVLGGSGMNIAALVGEESLSTTQERMRGISHAASIYGAEVTFHFGHYSVESGEEIAQVVFNNGLPDALIVASPRLMAGVMRAFTRLNVRVPHDVVIGGYDDPEWYSFVGAGITTFVPPHEEMGKEAVRLLVDLIENPELPTGDVVLQGQVILRGSSTHSG</sequence>
<dbReference type="Gene3D" id="1.10.260.40">
    <property type="entry name" value="lambda repressor-like DNA-binding domains"/>
    <property type="match status" value="1"/>
</dbReference>
<dbReference type="PROSITE" id="PS50932">
    <property type="entry name" value="HTH_LACI_2"/>
    <property type="match status" value="1"/>
</dbReference>
<dbReference type="Pfam" id="PF00356">
    <property type="entry name" value="LacI"/>
    <property type="match status" value="1"/>
</dbReference>
<gene>
    <name evidence="6" type="ORF">YH66_09890</name>
</gene>
<dbReference type="SUPFAM" id="SSF53822">
    <property type="entry name" value="Periplasmic binding protein-like I"/>
    <property type="match status" value="1"/>
</dbReference>
<keyword evidence="2" id="KW-0805">Transcription regulation</keyword>
<keyword evidence="1" id="KW-0678">Repressor</keyword>
<accession>A0A0F6WQW4</accession>
<feature type="domain" description="HTH lacI-type" evidence="5">
    <location>
        <begin position="5"/>
        <end position="59"/>
    </location>
</feature>
<dbReference type="InterPro" id="IPR010982">
    <property type="entry name" value="Lambda_DNA-bd_dom_sf"/>
</dbReference>
<evidence type="ECO:0000313" key="7">
    <source>
        <dbReference type="Proteomes" id="UP000034037"/>
    </source>
</evidence>
<dbReference type="GO" id="GO:0000976">
    <property type="term" value="F:transcription cis-regulatory region binding"/>
    <property type="evidence" value="ECO:0007669"/>
    <property type="project" value="TreeGrafter"/>
</dbReference>
<dbReference type="PROSITE" id="PS00356">
    <property type="entry name" value="HTH_LACI_1"/>
    <property type="match status" value="1"/>
</dbReference>
<protein>
    <submittedName>
        <fullName evidence="6">LacI family transcriptional regulator</fullName>
    </submittedName>
</protein>
<dbReference type="InterPro" id="IPR046335">
    <property type="entry name" value="LacI/GalR-like_sensor"/>
</dbReference>